<comment type="caution">
    <text evidence="2">The sequence shown here is derived from an EMBL/GenBank/DDBJ whole genome shotgun (WGS) entry which is preliminary data.</text>
</comment>
<evidence type="ECO:0008006" key="4">
    <source>
        <dbReference type="Google" id="ProtNLM"/>
    </source>
</evidence>
<name>A0A0J5P5S6_9PAST</name>
<keyword evidence="1" id="KW-0472">Membrane</keyword>
<evidence type="ECO:0000313" key="3">
    <source>
        <dbReference type="Proteomes" id="UP000036270"/>
    </source>
</evidence>
<evidence type="ECO:0000313" key="2">
    <source>
        <dbReference type="EMBL" id="KMK51621.1"/>
    </source>
</evidence>
<feature type="transmembrane region" description="Helical" evidence="1">
    <location>
        <begin position="12"/>
        <end position="32"/>
    </location>
</feature>
<dbReference type="PATRIC" id="fig|67855.3.peg.951"/>
<organism evidence="2 3">
    <name type="scientific">Muribacter muris</name>
    <dbReference type="NCBI Taxonomy" id="67855"/>
    <lineage>
        <taxon>Bacteria</taxon>
        <taxon>Pseudomonadati</taxon>
        <taxon>Pseudomonadota</taxon>
        <taxon>Gammaproteobacteria</taxon>
        <taxon>Pasteurellales</taxon>
        <taxon>Pasteurellaceae</taxon>
        <taxon>Muribacter</taxon>
    </lineage>
</organism>
<keyword evidence="3" id="KW-1185">Reference proteome</keyword>
<keyword evidence="1" id="KW-1133">Transmembrane helix</keyword>
<evidence type="ECO:0000256" key="1">
    <source>
        <dbReference type="SAM" id="Phobius"/>
    </source>
</evidence>
<dbReference type="Proteomes" id="UP000036270">
    <property type="component" value="Unassembled WGS sequence"/>
</dbReference>
<reference evidence="2 3" key="1">
    <citation type="submission" date="2014-12" db="EMBL/GenBank/DDBJ databases">
        <title>Reclassification of Actinobacillus muris as Muribacter muris.</title>
        <authorList>
            <person name="Christensen H."/>
            <person name="Nicklas W."/>
            <person name="Bisgaard M."/>
        </authorList>
    </citation>
    <scope>NUCLEOTIDE SEQUENCE [LARGE SCALE GENOMIC DNA]</scope>
    <source>
        <strain evidence="2 3">Ackerman80-443D</strain>
    </source>
</reference>
<keyword evidence="1" id="KW-0812">Transmembrane</keyword>
<dbReference type="SUPFAM" id="SSF160355">
    <property type="entry name" value="Bacterial polysaccharide co-polymerase-like"/>
    <property type="match status" value="1"/>
</dbReference>
<dbReference type="RefSeq" id="WP_047976775.1">
    <property type="nucleotide sequence ID" value="NZ_JWIZ01000027.1"/>
</dbReference>
<feature type="transmembrane region" description="Helical" evidence="1">
    <location>
        <begin position="233"/>
        <end position="254"/>
    </location>
</feature>
<dbReference type="AlphaFoldDB" id="A0A0J5P5S6"/>
<sequence>MEHQKPKTSLLSNILILVFFIGLSVGTGWLHLATQSQEWRVSARFDAPKVAELGNFYSLKSTYRQVQNDGNALPNNEQEITTAVFDEFKQRLTALDDRLEFLINNTIVQQTAAVNHQPTALFARQLVEKLQFDSATGTLSFQLVNPDHAASVLSDFIQKSSLKARENLNNDLIQQWKLLFQQVKQSADANLGEQWQAKLTLMRSVQPLDNQLVPYHLVQKPIAATKPALPDNLTLVLALCAGFGALLGLVVIALQRK</sequence>
<proteinExistence type="predicted"/>
<dbReference type="STRING" id="67855.RO21_05425"/>
<dbReference type="Gene3D" id="3.30.1890.10">
    <property type="entry name" value="FepE-like"/>
    <property type="match status" value="1"/>
</dbReference>
<protein>
    <recommendedName>
        <fullName evidence="4">Polysaccharide chain length determinant N-terminal domain-containing protein</fullName>
    </recommendedName>
</protein>
<gene>
    <name evidence="2" type="ORF">RO21_05425</name>
</gene>
<dbReference type="EMBL" id="JWIZ01000027">
    <property type="protein sequence ID" value="KMK51621.1"/>
    <property type="molecule type" value="Genomic_DNA"/>
</dbReference>
<accession>A0A0J5P5S6</accession>